<reference evidence="2" key="1">
    <citation type="submission" date="2021-01" db="EMBL/GenBank/DDBJ databases">
        <title>Whole genome shotgun sequence of Virgisporangium aurantiacum NBRC 16421.</title>
        <authorList>
            <person name="Komaki H."/>
            <person name="Tamura T."/>
        </authorList>
    </citation>
    <scope>NUCLEOTIDE SEQUENCE</scope>
    <source>
        <strain evidence="2">NBRC 16421</strain>
    </source>
</reference>
<accession>A0A8J4E0P3</accession>
<sequence>MYSEPVYSEPVYSEPVYSEPVYSEPVYSEPVTPPASPYASDGYADLSGQPRGTIL</sequence>
<proteinExistence type="predicted"/>
<feature type="region of interest" description="Disordered" evidence="1">
    <location>
        <begin position="24"/>
        <end position="55"/>
    </location>
</feature>
<protein>
    <submittedName>
        <fullName evidence="2">Uncharacterized protein</fullName>
    </submittedName>
</protein>
<name>A0A8J4E0P3_9ACTN</name>
<dbReference type="Proteomes" id="UP000612585">
    <property type="component" value="Unassembled WGS sequence"/>
</dbReference>
<organism evidence="2 3">
    <name type="scientific">Virgisporangium aurantiacum</name>
    <dbReference type="NCBI Taxonomy" id="175570"/>
    <lineage>
        <taxon>Bacteria</taxon>
        <taxon>Bacillati</taxon>
        <taxon>Actinomycetota</taxon>
        <taxon>Actinomycetes</taxon>
        <taxon>Micromonosporales</taxon>
        <taxon>Micromonosporaceae</taxon>
        <taxon>Virgisporangium</taxon>
    </lineage>
</organism>
<evidence type="ECO:0000313" key="2">
    <source>
        <dbReference type="EMBL" id="GIJ57026.1"/>
    </source>
</evidence>
<dbReference type="EMBL" id="BOPG01000027">
    <property type="protein sequence ID" value="GIJ57026.1"/>
    <property type="molecule type" value="Genomic_DNA"/>
</dbReference>
<evidence type="ECO:0000256" key="1">
    <source>
        <dbReference type="SAM" id="MobiDB-lite"/>
    </source>
</evidence>
<gene>
    <name evidence="2" type="ORF">Vau01_045420</name>
</gene>
<keyword evidence="3" id="KW-1185">Reference proteome</keyword>
<dbReference type="AlphaFoldDB" id="A0A8J4E0P3"/>
<comment type="caution">
    <text evidence="2">The sequence shown here is derived from an EMBL/GenBank/DDBJ whole genome shotgun (WGS) entry which is preliminary data.</text>
</comment>
<evidence type="ECO:0000313" key="3">
    <source>
        <dbReference type="Proteomes" id="UP000612585"/>
    </source>
</evidence>